<dbReference type="InterPro" id="IPR050504">
    <property type="entry name" value="IgSF_BTN/MOG"/>
</dbReference>
<evidence type="ECO:0000256" key="1">
    <source>
        <dbReference type="ARBA" id="ARBA00004370"/>
    </source>
</evidence>
<keyword evidence="2" id="KW-0472">Membrane</keyword>
<dbReference type="InterPro" id="IPR007110">
    <property type="entry name" value="Ig-like_dom"/>
</dbReference>
<dbReference type="Pfam" id="PF07686">
    <property type="entry name" value="V-set"/>
    <property type="match status" value="1"/>
</dbReference>
<dbReference type="GO" id="GO:0005102">
    <property type="term" value="F:signaling receptor binding"/>
    <property type="evidence" value="ECO:0007669"/>
    <property type="project" value="TreeGrafter"/>
</dbReference>
<evidence type="ECO:0000313" key="5">
    <source>
        <dbReference type="EMBL" id="CAL1589861.1"/>
    </source>
</evidence>
<protein>
    <recommendedName>
        <fullName evidence="4">Ig-like domain-containing protein</fullName>
    </recommendedName>
</protein>
<comment type="subcellular location">
    <subcellularLocation>
        <location evidence="1">Membrane</location>
    </subcellularLocation>
</comment>
<dbReference type="PANTHER" id="PTHR24100">
    <property type="entry name" value="BUTYROPHILIN"/>
    <property type="match status" value="1"/>
</dbReference>
<dbReference type="SMART" id="SM00409">
    <property type="entry name" value="IG"/>
    <property type="match status" value="1"/>
</dbReference>
<dbReference type="GO" id="GO:0050852">
    <property type="term" value="P:T cell receptor signaling pathway"/>
    <property type="evidence" value="ECO:0007669"/>
    <property type="project" value="TreeGrafter"/>
</dbReference>
<gene>
    <name evidence="5" type="ORF">KC01_LOCUS19470</name>
</gene>
<evidence type="ECO:0000256" key="3">
    <source>
        <dbReference type="ARBA" id="ARBA00023319"/>
    </source>
</evidence>
<dbReference type="InterPro" id="IPR013106">
    <property type="entry name" value="Ig_V-set"/>
</dbReference>
<dbReference type="Proteomes" id="UP001497482">
    <property type="component" value="Chromosome 19"/>
</dbReference>
<evidence type="ECO:0000256" key="2">
    <source>
        <dbReference type="ARBA" id="ARBA00023136"/>
    </source>
</evidence>
<sequence length="174" mass="19743">MKITIRLTRLKVLGASSADEPPVQVLALAGPGSFTILPCSARRDLSLHNDLPTVEWSKRGLASPPYVFVYRQGFEVVEERNPQFQFRAHLFTEQLLTGNFSLRISELTHHDAGEYLCKTIWDKDTHDVQRVHLSVEMMSSTVRLYPLNARNMSLGFKIQSSSSENYDNDCLCLL</sequence>
<reference evidence="5 6" key="1">
    <citation type="submission" date="2024-04" db="EMBL/GenBank/DDBJ databases">
        <authorList>
            <person name="Waldvogel A.-M."/>
            <person name="Schoenle A."/>
        </authorList>
    </citation>
    <scope>NUCLEOTIDE SEQUENCE [LARGE SCALE GENOMIC DNA]</scope>
</reference>
<keyword evidence="6" id="KW-1185">Reference proteome</keyword>
<evidence type="ECO:0000313" key="6">
    <source>
        <dbReference type="Proteomes" id="UP001497482"/>
    </source>
</evidence>
<dbReference type="PANTHER" id="PTHR24100:SF151">
    <property type="entry name" value="ICOS LIGAND"/>
    <property type="match status" value="1"/>
</dbReference>
<proteinExistence type="predicted"/>
<dbReference type="Gene3D" id="2.60.40.10">
    <property type="entry name" value="Immunoglobulins"/>
    <property type="match status" value="1"/>
</dbReference>
<dbReference type="InterPro" id="IPR003599">
    <property type="entry name" value="Ig_sub"/>
</dbReference>
<dbReference type="PROSITE" id="PS50835">
    <property type="entry name" value="IG_LIKE"/>
    <property type="match status" value="1"/>
</dbReference>
<dbReference type="GO" id="GO:0009897">
    <property type="term" value="C:external side of plasma membrane"/>
    <property type="evidence" value="ECO:0007669"/>
    <property type="project" value="TreeGrafter"/>
</dbReference>
<organism evidence="5 6">
    <name type="scientific">Knipowitschia caucasica</name>
    <name type="common">Caucasian dwarf goby</name>
    <name type="synonym">Pomatoschistus caucasicus</name>
    <dbReference type="NCBI Taxonomy" id="637954"/>
    <lineage>
        <taxon>Eukaryota</taxon>
        <taxon>Metazoa</taxon>
        <taxon>Chordata</taxon>
        <taxon>Craniata</taxon>
        <taxon>Vertebrata</taxon>
        <taxon>Euteleostomi</taxon>
        <taxon>Actinopterygii</taxon>
        <taxon>Neopterygii</taxon>
        <taxon>Teleostei</taxon>
        <taxon>Neoteleostei</taxon>
        <taxon>Acanthomorphata</taxon>
        <taxon>Gobiaria</taxon>
        <taxon>Gobiiformes</taxon>
        <taxon>Gobioidei</taxon>
        <taxon>Gobiidae</taxon>
        <taxon>Gobiinae</taxon>
        <taxon>Knipowitschia</taxon>
    </lineage>
</organism>
<evidence type="ECO:0000259" key="4">
    <source>
        <dbReference type="PROSITE" id="PS50835"/>
    </source>
</evidence>
<feature type="domain" description="Ig-like" evidence="4">
    <location>
        <begin position="21"/>
        <end position="134"/>
    </location>
</feature>
<accession>A0AAV2KIW9</accession>
<dbReference type="InterPro" id="IPR013783">
    <property type="entry name" value="Ig-like_fold"/>
</dbReference>
<dbReference type="AlphaFoldDB" id="A0AAV2KIW9"/>
<dbReference type="SUPFAM" id="SSF48726">
    <property type="entry name" value="Immunoglobulin"/>
    <property type="match status" value="1"/>
</dbReference>
<keyword evidence="3" id="KW-0393">Immunoglobulin domain</keyword>
<dbReference type="InterPro" id="IPR036179">
    <property type="entry name" value="Ig-like_dom_sf"/>
</dbReference>
<dbReference type="GO" id="GO:0001817">
    <property type="term" value="P:regulation of cytokine production"/>
    <property type="evidence" value="ECO:0007669"/>
    <property type="project" value="TreeGrafter"/>
</dbReference>
<name>A0AAV2KIW9_KNICA</name>
<dbReference type="EMBL" id="OZ035841">
    <property type="protein sequence ID" value="CAL1589861.1"/>
    <property type="molecule type" value="Genomic_DNA"/>
</dbReference>